<proteinExistence type="predicted"/>
<dbReference type="Gene3D" id="3.30.2310.20">
    <property type="entry name" value="RelE-like"/>
    <property type="match status" value="1"/>
</dbReference>
<gene>
    <name evidence="1" type="ORF">LCGC14_2243710</name>
</gene>
<evidence type="ECO:0008006" key="2">
    <source>
        <dbReference type="Google" id="ProtNLM"/>
    </source>
</evidence>
<dbReference type="InterPro" id="IPR035093">
    <property type="entry name" value="RelE/ParE_toxin_dom_sf"/>
</dbReference>
<dbReference type="InterPro" id="IPR007711">
    <property type="entry name" value="HigB-1"/>
</dbReference>
<sequence length="92" mass="10554">MIKSFAHKGLENFFYEGNKSGIQPNHAQKIADILDRLDASVEINDINYPGSKLHYLKGKLKGHWSVKVSGNWRITFKFIEGNAYVVDYKDTH</sequence>
<organism evidence="1">
    <name type="scientific">marine sediment metagenome</name>
    <dbReference type="NCBI Taxonomy" id="412755"/>
    <lineage>
        <taxon>unclassified sequences</taxon>
        <taxon>metagenomes</taxon>
        <taxon>ecological metagenomes</taxon>
    </lineage>
</organism>
<dbReference type="Pfam" id="PF05015">
    <property type="entry name" value="HigB-like_toxin"/>
    <property type="match status" value="1"/>
</dbReference>
<dbReference type="PANTHER" id="PTHR40266:SF2">
    <property type="entry name" value="TOXIN HIGB-1"/>
    <property type="match status" value="1"/>
</dbReference>
<dbReference type="AlphaFoldDB" id="A0A0F9D4D0"/>
<comment type="caution">
    <text evidence="1">The sequence shown here is derived from an EMBL/GenBank/DDBJ whole genome shotgun (WGS) entry which is preliminary data.</text>
</comment>
<dbReference type="EMBL" id="LAZR01030435">
    <property type="protein sequence ID" value="KKL56608.1"/>
    <property type="molecule type" value="Genomic_DNA"/>
</dbReference>
<dbReference type="SUPFAM" id="SSF143011">
    <property type="entry name" value="RelE-like"/>
    <property type="match status" value="1"/>
</dbReference>
<name>A0A0F9D4D0_9ZZZZ</name>
<reference evidence="1" key="1">
    <citation type="journal article" date="2015" name="Nature">
        <title>Complex archaea that bridge the gap between prokaryotes and eukaryotes.</title>
        <authorList>
            <person name="Spang A."/>
            <person name="Saw J.H."/>
            <person name="Jorgensen S.L."/>
            <person name="Zaremba-Niedzwiedzka K."/>
            <person name="Martijn J."/>
            <person name="Lind A.E."/>
            <person name="van Eijk R."/>
            <person name="Schleper C."/>
            <person name="Guy L."/>
            <person name="Ettema T.J."/>
        </authorList>
    </citation>
    <scope>NUCLEOTIDE SEQUENCE</scope>
</reference>
<accession>A0A0F9D4D0</accession>
<dbReference type="PANTHER" id="PTHR40266">
    <property type="entry name" value="TOXIN HIGB-1"/>
    <property type="match status" value="1"/>
</dbReference>
<evidence type="ECO:0000313" key="1">
    <source>
        <dbReference type="EMBL" id="KKL56608.1"/>
    </source>
</evidence>
<protein>
    <recommendedName>
        <fullName evidence="2">Peptidase</fullName>
    </recommendedName>
</protein>